<evidence type="ECO:0000256" key="1">
    <source>
        <dbReference type="SAM" id="Phobius"/>
    </source>
</evidence>
<comment type="caution">
    <text evidence="2">The sequence shown here is derived from an EMBL/GenBank/DDBJ whole genome shotgun (WGS) entry which is preliminary data.</text>
</comment>
<dbReference type="EMBL" id="JAFIQS010000006">
    <property type="protein sequence ID" value="KAG5167786.1"/>
    <property type="molecule type" value="Genomic_DNA"/>
</dbReference>
<feature type="transmembrane region" description="Helical" evidence="1">
    <location>
        <begin position="180"/>
        <end position="203"/>
    </location>
</feature>
<proteinExistence type="predicted"/>
<accession>A0A8H7XUC0</accession>
<name>A0A8H7XUC0_PSICU</name>
<evidence type="ECO:0000313" key="2">
    <source>
        <dbReference type="EMBL" id="KAG5167786.1"/>
    </source>
</evidence>
<dbReference type="AlphaFoldDB" id="A0A8H7XUC0"/>
<keyword evidence="1" id="KW-0472">Membrane</keyword>
<keyword evidence="1" id="KW-1133">Transmembrane helix</keyword>
<keyword evidence="1" id="KW-0812">Transmembrane</keyword>
<reference evidence="2" key="1">
    <citation type="submission" date="2021-02" db="EMBL/GenBank/DDBJ databases">
        <title>Psilocybe cubensis genome.</title>
        <authorList>
            <person name="Mckernan K.J."/>
            <person name="Crawford S."/>
            <person name="Trippe A."/>
            <person name="Kane L.T."/>
            <person name="Mclaughlin S."/>
        </authorList>
    </citation>
    <scope>NUCLEOTIDE SEQUENCE [LARGE SCALE GENOMIC DNA]</scope>
    <source>
        <strain evidence="2">MGC-MH-2018</strain>
    </source>
</reference>
<protein>
    <submittedName>
        <fullName evidence="2">Uncharacterized protein</fullName>
    </submittedName>
</protein>
<feature type="transmembrane region" description="Helical" evidence="1">
    <location>
        <begin position="151"/>
        <end position="168"/>
    </location>
</feature>
<gene>
    <name evidence="2" type="ORF">JR316_006377</name>
</gene>
<sequence length="265" mass="28987">MAAINASIPVNAINYTVSANLNSMMLFSFLIGIYTMVYGGTMYLYNFAVEWYWLSWPLVQNGDTRATTFQATLDIPVWVYLIDNVMFDLVLVVSDGLLIPEVRTIVALALTDIVLDGIISEYTTETKALLTNNIQTAGGFLSLAIIESSSIYTLGLLVYALTLSIPVFSDVMSPTLEVVYYIATLLFIVAGMAPTAMVARLALPPREVAESSDLITHISGTDSISERGNRGEECLQVGDGEQIEAMSLNQHLHGLEIPTDNEEQL</sequence>
<organism evidence="2">
    <name type="scientific">Psilocybe cubensis</name>
    <name type="common">Psychedelic mushroom</name>
    <name type="synonym">Stropharia cubensis</name>
    <dbReference type="NCBI Taxonomy" id="181762"/>
    <lineage>
        <taxon>Eukaryota</taxon>
        <taxon>Fungi</taxon>
        <taxon>Dikarya</taxon>
        <taxon>Basidiomycota</taxon>
        <taxon>Agaricomycotina</taxon>
        <taxon>Agaricomycetes</taxon>
        <taxon>Agaricomycetidae</taxon>
        <taxon>Agaricales</taxon>
        <taxon>Agaricineae</taxon>
        <taxon>Strophariaceae</taxon>
        <taxon>Psilocybe</taxon>
    </lineage>
</organism>
<feature type="transmembrane region" description="Helical" evidence="1">
    <location>
        <begin position="24"/>
        <end position="45"/>
    </location>
</feature>